<organism evidence="3 4">
    <name type="scientific">Massariosphaeria phaeospora</name>
    <dbReference type="NCBI Taxonomy" id="100035"/>
    <lineage>
        <taxon>Eukaryota</taxon>
        <taxon>Fungi</taxon>
        <taxon>Dikarya</taxon>
        <taxon>Ascomycota</taxon>
        <taxon>Pezizomycotina</taxon>
        <taxon>Dothideomycetes</taxon>
        <taxon>Pleosporomycetidae</taxon>
        <taxon>Pleosporales</taxon>
        <taxon>Pleosporales incertae sedis</taxon>
        <taxon>Massariosphaeria</taxon>
    </lineage>
</organism>
<feature type="region of interest" description="Disordered" evidence="2">
    <location>
        <begin position="330"/>
        <end position="354"/>
    </location>
</feature>
<evidence type="ECO:0000256" key="2">
    <source>
        <dbReference type="SAM" id="MobiDB-lite"/>
    </source>
</evidence>
<evidence type="ECO:0000256" key="1">
    <source>
        <dbReference type="SAM" id="Coils"/>
    </source>
</evidence>
<reference evidence="3 4" key="1">
    <citation type="submission" date="2020-01" db="EMBL/GenBank/DDBJ databases">
        <authorList>
            <consortium name="DOE Joint Genome Institute"/>
            <person name="Haridas S."/>
            <person name="Albert R."/>
            <person name="Binder M."/>
            <person name="Bloem J."/>
            <person name="Labutti K."/>
            <person name="Salamov A."/>
            <person name="Andreopoulos B."/>
            <person name="Baker S.E."/>
            <person name="Barry K."/>
            <person name="Bills G."/>
            <person name="Bluhm B.H."/>
            <person name="Cannon C."/>
            <person name="Castanera R."/>
            <person name="Culley D.E."/>
            <person name="Daum C."/>
            <person name="Ezra D."/>
            <person name="Gonzalez J.B."/>
            <person name="Henrissat B."/>
            <person name="Kuo A."/>
            <person name="Liang C."/>
            <person name="Lipzen A."/>
            <person name="Lutzoni F."/>
            <person name="Magnuson J."/>
            <person name="Mondo S."/>
            <person name="Nolan M."/>
            <person name="Ohm R."/>
            <person name="Pangilinan J."/>
            <person name="Park H.-J.H."/>
            <person name="Ramirez L."/>
            <person name="Alfaro M."/>
            <person name="Sun H."/>
            <person name="Tritt A."/>
            <person name="Yoshinaga Y."/>
            <person name="Zwiers L.-H.L."/>
            <person name="Turgeon B.G."/>
            <person name="Goodwin S.B."/>
            <person name="Spatafora J.W."/>
            <person name="Crous P.W."/>
            <person name="Grigoriev I.V."/>
        </authorList>
    </citation>
    <scope>NUCLEOTIDE SEQUENCE [LARGE SCALE GENOMIC DNA]</scope>
    <source>
        <strain evidence="3 4">CBS 611.86</strain>
    </source>
</reference>
<proteinExistence type="predicted"/>
<feature type="coiled-coil region" evidence="1">
    <location>
        <begin position="162"/>
        <end position="200"/>
    </location>
</feature>
<feature type="compositionally biased region" description="Low complexity" evidence="2">
    <location>
        <begin position="330"/>
        <end position="346"/>
    </location>
</feature>
<protein>
    <submittedName>
        <fullName evidence="3">Uncharacterized protein</fullName>
    </submittedName>
</protein>
<feature type="compositionally biased region" description="Basic and acidic residues" evidence="2">
    <location>
        <begin position="48"/>
        <end position="92"/>
    </location>
</feature>
<sequence length="435" mass="48738">MNTMFQHFNRQRPNPKKTTSITIPAKRTLAKSRKSSSETVAKKRATRKQSDACDASDRATKRQKTERPDEPVAEKEGGQEVTRKGAGEDKQRPICIDDSDTEDDIPLINRMRAQPKQSVDILEPPVKEEGPVPSLSSTTTLGFTSPKARDVEFFSVPNALRVADLEAEIALLKSRHAEAVERLAQDLEAERQKSSKLQSESSESNVKIVELEAKVQSKEFKEQEGISQLFEAQEENADLKRTLEAKTAAYDDLHGQFTTLKHTETNLKTEITNLNHEIDAIDQHLMREKEDHRSLIHTLTTTHTQLAADLTTATHARILAEQHLKDLQTLSPAPSLPLSHSDSPTTASDSSQRHAKVLRTYTRVKTRYDSLFSIAQNLAGATRGMNLGNFGEFGAYLRQLRGAVDEQEKEQGVQEAGTLERMVEVERPVEVEERE</sequence>
<keyword evidence="1" id="KW-0175">Coiled coil</keyword>
<evidence type="ECO:0000313" key="3">
    <source>
        <dbReference type="EMBL" id="KAF2869171.1"/>
    </source>
</evidence>
<dbReference type="AlphaFoldDB" id="A0A7C8I680"/>
<dbReference type="EMBL" id="JAADJZ010000017">
    <property type="protein sequence ID" value="KAF2869171.1"/>
    <property type="molecule type" value="Genomic_DNA"/>
</dbReference>
<dbReference type="OrthoDB" id="3692888at2759"/>
<evidence type="ECO:0000313" key="4">
    <source>
        <dbReference type="Proteomes" id="UP000481861"/>
    </source>
</evidence>
<feature type="region of interest" description="Disordered" evidence="2">
    <location>
        <begin position="1"/>
        <end position="140"/>
    </location>
</feature>
<gene>
    <name evidence="3" type="ORF">BDV95DRAFT_596829</name>
</gene>
<name>A0A7C8I680_9PLEO</name>
<dbReference type="Proteomes" id="UP000481861">
    <property type="component" value="Unassembled WGS sequence"/>
</dbReference>
<comment type="caution">
    <text evidence="3">The sequence shown here is derived from an EMBL/GenBank/DDBJ whole genome shotgun (WGS) entry which is preliminary data.</text>
</comment>
<keyword evidence="4" id="KW-1185">Reference proteome</keyword>
<accession>A0A7C8I680</accession>